<reference evidence="5 6" key="1">
    <citation type="submission" date="2018-01" db="EMBL/GenBank/DDBJ databases">
        <authorList>
            <person name="Gaut B.S."/>
            <person name="Morton B.R."/>
            <person name="Clegg M.T."/>
            <person name="Duvall M.R."/>
        </authorList>
    </citation>
    <scope>NUCLEOTIDE SEQUENCE [LARGE SCALE GENOMIC DNA]</scope>
    <source>
        <strain evidence="5 6">HR-AV</strain>
    </source>
</reference>
<sequence length="261" mass="28086">MRFLNKRVWITGASSGIGEALSYAMAAEGAKLILSGRNLKELQRVKANCTGASAVELVPIDLGNHQQVFETVKNIDGPVDILINNAGISQRSLLIETDFEVEKQMVDVNLLGTIAMTRAVLPRMLQQRSGQIVTVSSIMGKLGAPLRSAYAASKHGLHGYFDTLRAECYKDNIKVLLVCPGYVQTNISINALTAHGTSQGTMDEATANGLKPGEAAQKILNAISSGQEEVIVAALRERFAVLLKRFAPGLLSKIIRKAKTV</sequence>
<dbReference type="InterPro" id="IPR002347">
    <property type="entry name" value="SDR_fam"/>
</dbReference>
<dbReference type="EMBL" id="PQVF01000004">
    <property type="protein sequence ID" value="POY37342.1"/>
    <property type="molecule type" value="Genomic_DNA"/>
</dbReference>
<evidence type="ECO:0000256" key="1">
    <source>
        <dbReference type="ARBA" id="ARBA00006484"/>
    </source>
</evidence>
<dbReference type="CDD" id="cd05332">
    <property type="entry name" value="11beta-HSD1_like_SDR_c"/>
    <property type="match status" value="1"/>
</dbReference>
<dbReference type="GO" id="GO:0016020">
    <property type="term" value="C:membrane"/>
    <property type="evidence" value="ECO:0007669"/>
    <property type="project" value="TreeGrafter"/>
</dbReference>
<name>A0A2S5A4V5_9SPHI</name>
<dbReference type="AlphaFoldDB" id="A0A2S5A4V5"/>
<protein>
    <submittedName>
        <fullName evidence="5">Short chain dehydrogenase</fullName>
    </submittedName>
</protein>
<dbReference type="PANTHER" id="PTHR44196:SF1">
    <property type="entry name" value="DEHYDROGENASE_REDUCTASE SDR FAMILY MEMBER 7B"/>
    <property type="match status" value="1"/>
</dbReference>
<dbReference type="NCBIfam" id="NF004825">
    <property type="entry name" value="PRK06181.1"/>
    <property type="match status" value="1"/>
</dbReference>
<dbReference type="GO" id="GO:0016491">
    <property type="term" value="F:oxidoreductase activity"/>
    <property type="evidence" value="ECO:0007669"/>
    <property type="project" value="UniProtKB-KW"/>
</dbReference>
<comment type="caution">
    <text evidence="5">The sequence shown here is derived from an EMBL/GenBank/DDBJ whole genome shotgun (WGS) entry which is preliminary data.</text>
</comment>
<dbReference type="Pfam" id="PF00106">
    <property type="entry name" value="adh_short"/>
    <property type="match status" value="1"/>
</dbReference>
<dbReference type="OrthoDB" id="822355at2"/>
<dbReference type="SMART" id="SM00822">
    <property type="entry name" value="PKS_KR"/>
    <property type="match status" value="1"/>
</dbReference>
<dbReference type="PANTHER" id="PTHR44196">
    <property type="entry name" value="DEHYDROGENASE/REDUCTASE SDR FAMILY MEMBER 7B"/>
    <property type="match status" value="1"/>
</dbReference>
<gene>
    <name evidence="5" type="ORF">C3K47_06135</name>
</gene>
<keyword evidence="2" id="KW-0560">Oxidoreductase</keyword>
<evidence type="ECO:0000313" key="5">
    <source>
        <dbReference type="EMBL" id="POY37342.1"/>
    </source>
</evidence>
<dbReference type="InterPro" id="IPR057326">
    <property type="entry name" value="KR_dom"/>
</dbReference>
<comment type="similarity">
    <text evidence="1 3">Belongs to the short-chain dehydrogenases/reductases (SDR) family.</text>
</comment>
<evidence type="ECO:0000259" key="4">
    <source>
        <dbReference type="SMART" id="SM00822"/>
    </source>
</evidence>
<evidence type="ECO:0000256" key="2">
    <source>
        <dbReference type="ARBA" id="ARBA00023002"/>
    </source>
</evidence>
<dbReference type="InterPro" id="IPR036291">
    <property type="entry name" value="NAD(P)-bd_dom_sf"/>
</dbReference>
<dbReference type="PRINTS" id="PR00081">
    <property type="entry name" value="GDHRDH"/>
</dbReference>
<dbReference type="RefSeq" id="WP_103788250.1">
    <property type="nucleotide sequence ID" value="NZ_PQVF01000004.1"/>
</dbReference>
<dbReference type="Proteomes" id="UP000236893">
    <property type="component" value="Unassembled WGS sequence"/>
</dbReference>
<dbReference type="Gene3D" id="3.40.50.720">
    <property type="entry name" value="NAD(P)-binding Rossmann-like Domain"/>
    <property type="match status" value="1"/>
</dbReference>
<feature type="domain" description="Ketoreductase" evidence="4">
    <location>
        <begin position="6"/>
        <end position="186"/>
    </location>
</feature>
<evidence type="ECO:0000313" key="6">
    <source>
        <dbReference type="Proteomes" id="UP000236893"/>
    </source>
</evidence>
<dbReference type="PROSITE" id="PS00061">
    <property type="entry name" value="ADH_SHORT"/>
    <property type="match status" value="1"/>
</dbReference>
<dbReference type="InterPro" id="IPR020904">
    <property type="entry name" value="Sc_DH/Rdtase_CS"/>
</dbReference>
<dbReference type="PRINTS" id="PR00080">
    <property type="entry name" value="SDRFAMILY"/>
</dbReference>
<proteinExistence type="inferred from homology"/>
<evidence type="ECO:0000256" key="3">
    <source>
        <dbReference type="RuleBase" id="RU000363"/>
    </source>
</evidence>
<dbReference type="SUPFAM" id="SSF51735">
    <property type="entry name" value="NAD(P)-binding Rossmann-fold domains"/>
    <property type="match status" value="1"/>
</dbReference>
<keyword evidence="6" id="KW-1185">Reference proteome</keyword>
<organism evidence="5 6">
    <name type="scientific">Solitalea longa</name>
    <dbReference type="NCBI Taxonomy" id="2079460"/>
    <lineage>
        <taxon>Bacteria</taxon>
        <taxon>Pseudomonadati</taxon>
        <taxon>Bacteroidota</taxon>
        <taxon>Sphingobacteriia</taxon>
        <taxon>Sphingobacteriales</taxon>
        <taxon>Sphingobacteriaceae</taxon>
        <taxon>Solitalea</taxon>
    </lineage>
</organism>
<accession>A0A2S5A4V5</accession>